<dbReference type="EMBL" id="CP000089">
    <property type="protein sequence ID" value="AAZ45813.1"/>
    <property type="molecule type" value="Genomic_DNA"/>
</dbReference>
<dbReference type="PROSITE" id="PS51318">
    <property type="entry name" value="TAT"/>
    <property type="match status" value="1"/>
</dbReference>
<protein>
    <submittedName>
        <fullName evidence="2">Twin-arginine translocation pathway signal</fullName>
    </submittedName>
</protein>
<sequence length="381" mass="41311">MEMKNMHRRDFLKLAGACSLLAQGGIAMAASESEPQRALIAAAWRGPNPTDTYYAGVLVADWARKKLDIRHATPLPTRPHGLLPEEDGSLLVTGVRPGTWLMRIDPEGKPVRQLDIEPSANVLLNGHAIVGKAGDLVFTTETDFASGRGKIGVRDRITLKKIDEWDTGGMEPHQLLLDAEGNLMVANGGIPRNRADKKFDLARMDSSLVRLDARNGKLLRQWTVDDSRLSLRHIAWSTAPNGERRLGIAMQAEHGEAAQRSRAPLLAVLEEDQLIVPTRANDGFGYGGDIAAAYNGGFVVSSNQAGLAQLWHPGAPDKLTPVVQLEEAYAMAEWNGPQPGGGVLVSTALGLVRWHPSAKPVFLAWPKPMALDNHWALIGEA</sequence>
<feature type="signal peptide" evidence="1">
    <location>
        <begin position="1"/>
        <end position="29"/>
    </location>
</feature>
<gene>
    <name evidence="2" type="ordered locus">Daro_1057</name>
</gene>
<dbReference type="InterPro" id="IPR008311">
    <property type="entry name" value="UCP028101"/>
</dbReference>
<proteinExistence type="predicted"/>
<accession>Q47H68</accession>
<dbReference type="HOGENOM" id="CLU_047398_0_0_4"/>
<dbReference type="InterPro" id="IPR006311">
    <property type="entry name" value="TAT_signal"/>
</dbReference>
<dbReference type="STRING" id="159087.Daro_1057"/>
<dbReference type="SUPFAM" id="SSF63829">
    <property type="entry name" value="Calcium-dependent phosphotriesterase"/>
    <property type="match status" value="1"/>
</dbReference>
<dbReference type="AlphaFoldDB" id="Q47H68"/>
<evidence type="ECO:0000313" key="2">
    <source>
        <dbReference type="EMBL" id="AAZ45813.1"/>
    </source>
</evidence>
<reference evidence="2" key="1">
    <citation type="submission" date="2005-08" db="EMBL/GenBank/DDBJ databases">
        <title>Complete sequence of Dechloromonas aromatica RCB.</title>
        <authorList>
            <person name="Salinero K.K."/>
            <person name="Copeland A."/>
            <person name="Lucas S."/>
            <person name="Lapidus A."/>
            <person name="Barry K."/>
            <person name="Detter J.C."/>
            <person name="Glavina T."/>
            <person name="Hammon N."/>
            <person name="Israni S."/>
            <person name="Pitluck S."/>
            <person name="Di Bartolo G."/>
            <person name="Trong S."/>
            <person name="Schmutz J."/>
            <person name="Larimer F."/>
            <person name="Land M."/>
            <person name="Ivanova N."/>
            <person name="Richardson P."/>
        </authorList>
    </citation>
    <scope>NUCLEOTIDE SEQUENCE</scope>
    <source>
        <strain evidence="2">RCB</strain>
    </source>
</reference>
<evidence type="ECO:0000256" key="1">
    <source>
        <dbReference type="SAM" id="SignalP"/>
    </source>
</evidence>
<name>Q47H68_DECAR</name>
<dbReference type="KEGG" id="dar:Daro_1057"/>
<feature type="chain" id="PRO_5004233529" evidence="1">
    <location>
        <begin position="30"/>
        <end position="381"/>
    </location>
</feature>
<keyword evidence="1" id="KW-0732">Signal</keyword>
<organism evidence="2">
    <name type="scientific">Dechloromonas aromatica (strain RCB)</name>
    <dbReference type="NCBI Taxonomy" id="159087"/>
    <lineage>
        <taxon>Bacteria</taxon>
        <taxon>Pseudomonadati</taxon>
        <taxon>Pseudomonadota</taxon>
        <taxon>Betaproteobacteria</taxon>
        <taxon>Rhodocyclales</taxon>
        <taxon>Azonexaceae</taxon>
        <taxon>Dechloromonas</taxon>
    </lineage>
</organism>
<dbReference type="Pfam" id="PF07433">
    <property type="entry name" value="DUF1513"/>
    <property type="match status" value="1"/>
</dbReference>
<dbReference type="eggNOG" id="COG3490">
    <property type="taxonomic scope" value="Bacteria"/>
</dbReference>
<dbReference type="DNASU" id="3568123"/>